<gene>
    <name evidence="3" type="ORF">SAMN02746011_00997</name>
</gene>
<dbReference type="GO" id="GO:0006633">
    <property type="term" value="P:fatty acid biosynthetic process"/>
    <property type="evidence" value="ECO:0007669"/>
    <property type="project" value="InterPro"/>
</dbReference>
<evidence type="ECO:0000259" key="2">
    <source>
        <dbReference type="Pfam" id="PF20791"/>
    </source>
</evidence>
<evidence type="ECO:0000313" key="3">
    <source>
        <dbReference type="EMBL" id="SJZ51072.1"/>
    </source>
</evidence>
<dbReference type="AlphaFoldDB" id="A0A1T4L8I5"/>
<dbReference type="InterPro" id="IPR049427">
    <property type="entry name" value="Acyl-ACP_TE_C"/>
</dbReference>
<proteinExistence type="predicted"/>
<accession>A0A1T4L8I5</accession>
<dbReference type="GO" id="GO:0016790">
    <property type="term" value="F:thiolester hydrolase activity"/>
    <property type="evidence" value="ECO:0007669"/>
    <property type="project" value="InterPro"/>
</dbReference>
<feature type="domain" description="Acyl-ACP thioesterase-like C-terminal" evidence="2">
    <location>
        <begin position="165"/>
        <end position="259"/>
    </location>
</feature>
<dbReference type="Pfam" id="PF20791">
    <property type="entry name" value="Acyl-ACP_TE_C"/>
    <property type="match status" value="1"/>
</dbReference>
<protein>
    <submittedName>
        <fullName evidence="3">Acyl-ACP thioesterase</fullName>
    </submittedName>
</protein>
<organism evidence="3 4">
    <name type="scientific">Globicatella sulfidifaciens DSM 15739</name>
    <dbReference type="NCBI Taxonomy" id="1121925"/>
    <lineage>
        <taxon>Bacteria</taxon>
        <taxon>Bacillati</taxon>
        <taxon>Bacillota</taxon>
        <taxon>Bacilli</taxon>
        <taxon>Lactobacillales</taxon>
        <taxon>Aerococcaceae</taxon>
        <taxon>Globicatella</taxon>
    </lineage>
</organism>
<evidence type="ECO:0000259" key="1">
    <source>
        <dbReference type="Pfam" id="PF01643"/>
    </source>
</evidence>
<dbReference type="SUPFAM" id="SSF54637">
    <property type="entry name" value="Thioesterase/thiol ester dehydrase-isomerase"/>
    <property type="match status" value="2"/>
</dbReference>
<dbReference type="EMBL" id="FUWO01000007">
    <property type="protein sequence ID" value="SJZ51072.1"/>
    <property type="molecule type" value="Genomic_DNA"/>
</dbReference>
<dbReference type="OrthoDB" id="9801517at2"/>
<dbReference type="Gene3D" id="3.10.129.10">
    <property type="entry name" value="Hotdog Thioesterase"/>
    <property type="match status" value="1"/>
</dbReference>
<dbReference type="Proteomes" id="UP000189941">
    <property type="component" value="Unassembled WGS sequence"/>
</dbReference>
<feature type="domain" description="Acyl-ACP thioesterase N-terminal hotdog" evidence="1">
    <location>
        <begin position="10"/>
        <end position="136"/>
    </location>
</feature>
<dbReference type="Pfam" id="PF01643">
    <property type="entry name" value="Acyl-ACP_TE"/>
    <property type="match status" value="1"/>
</dbReference>
<dbReference type="STRING" id="1121925.SAMN02746011_00997"/>
<reference evidence="4" key="1">
    <citation type="submission" date="2017-02" db="EMBL/GenBank/DDBJ databases">
        <authorList>
            <person name="Varghese N."/>
            <person name="Submissions S."/>
        </authorList>
    </citation>
    <scope>NUCLEOTIDE SEQUENCE [LARGE SCALE GENOMIC DNA]</scope>
    <source>
        <strain evidence="4">DSM 15739</strain>
    </source>
</reference>
<dbReference type="InterPro" id="IPR002864">
    <property type="entry name" value="Acyl-ACP_thioesterase_NHD"/>
</dbReference>
<dbReference type="RefSeq" id="WP_078755765.1">
    <property type="nucleotide sequence ID" value="NZ_FUWO01000007.1"/>
</dbReference>
<dbReference type="InterPro" id="IPR029069">
    <property type="entry name" value="HotDog_dom_sf"/>
</dbReference>
<keyword evidence="4" id="KW-1185">Reference proteome</keyword>
<name>A0A1T4L8I5_9LACT</name>
<sequence length="261" mass="30578">MSLKQYTKPYSNTYQLTEKDAQYPGSKQADLTKVLTLVLTTSDDHDQAVKQTLNADDYIINDQQTWVITQNRMVIHQWPEISQEIKISTYVIEANRFFITRKFVVEADDIELMTLFFQFAAIDFTSRKMVRLNYETLPELLKLNAEIKVNFSRLKVPKIAQKVSEMALKILPNDIDGNQHVNNLVYLRWAYNAIRERLSASGHELTIVEVKFGNEVLWGHEPKLLNYQSKPNEFVQTDQIIYNKTLDKEACHIRMTWKKEK</sequence>
<evidence type="ECO:0000313" key="4">
    <source>
        <dbReference type="Proteomes" id="UP000189941"/>
    </source>
</evidence>